<dbReference type="InterPro" id="IPR009042">
    <property type="entry name" value="RNA_pol_sigma70_r1_2"/>
</dbReference>
<dbReference type="Pfam" id="PF04545">
    <property type="entry name" value="Sigma70_r4"/>
    <property type="match status" value="1"/>
</dbReference>
<dbReference type="InterPro" id="IPR050239">
    <property type="entry name" value="Sigma-70_RNA_pol_init_factors"/>
</dbReference>
<dbReference type="PANTHER" id="PTHR30603">
    <property type="entry name" value="RNA POLYMERASE SIGMA FACTOR RPO"/>
    <property type="match status" value="1"/>
</dbReference>
<evidence type="ECO:0000256" key="1">
    <source>
        <dbReference type="ARBA" id="ARBA00022490"/>
    </source>
</evidence>
<sequence>MPAQKSAQAAVKPTATKSIKQASAAAKPELKVVKTHDRPAAAQSSTKAKPVPATKTIAKSDKATAKDELKKPVKAAAEAGEVVAKKKPGRPPKSAAAESDAPAKAPAKRGRKPKAATTAAAGKTGDTEDEDLSDIEAEFAEESVPEAETATAEKAKPLRMKISKAKERALMKEFGLDETVLTEEEMLKRRQRLKTLIKLGKTRGYLTHAEITDHLPEKLVEAETLEVVVSMLNDMGVAVYEQTPDAETLLLTNTGPTAATEEEAEEEAEAALSTVDSEFGRTTDPVRMYMREMGTVELLTREGEIEIAKRIEGGLQAMMEAISASPATIAEILRLAAEIREGKVVISTVVDGFSNPNEADDYVAEEDFDEFDADDDDDGNGGSKALTKKLEELKNQALERFARIAELFEKIHATYDREGYGTPAYMAAQRELSEQLMTIRFTAKTIEKLCDMVRTQVEDVRKKERELRRIIVDKCGMPQDTFIKEFPPNLLNLKWVEKQAAAGKPWSTVIARNVPPIQELQTKLAEIQSKVVVPLTELKEINKRMNEGEAASRDAKKEMIEANLRLVISIAKKYTNRGLQFLDLIQEGNIGLMKAVDKFEYRRGYKFSTYATWWIRQAITRSIADQARTIRIPVHMIETINKMNRISRQHLQEFGFEPDAGILAAKMEIPEDKIRKIMKIAKEPISMETPIGDDDDSHLGDFIEDTGNTAPIEAAMQAGLRDVVKDILDSLTPREAKVLRMRFGIEMSTDHTLEEVGKQFDVTRERIRQIEAKALRKLKHPSRSDKLRSFIDSL</sequence>
<feature type="region of interest" description="Sigma-70 factor domain-4" evidence="6">
    <location>
        <begin position="727"/>
        <end position="780"/>
    </location>
</feature>
<dbReference type="InterPro" id="IPR028630">
    <property type="entry name" value="Sigma70_RpoD"/>
</dbReference>
<dbReference type="InterPro" id="IPR013325">
    <property type="entry name" value="RNA_pol_sigma_r2"/>
</dbReference>
<dbReference type="Pfam" id="PF03979">
    <property type="entry name" value="Sigma70_r1_1"/>
    <property type="match status" value="1"/>
</dbReference>
<dbReference type="InterPro" id="IPR000943">
    <property type="entry name" value="RNA_pol_sigma70"/>
</dbReference>
<protein>
    <recommendedName>
        <fullName evidence="6">RNA polymerase sigma factor RpoD</fullName>
    </recommendedName>
    <alternativeName>
        <fullName evidence="6">Sigma-70</fullName>
    </alternativeName>
</protein>
<comment type="subcellular location">
    <subcellularLocation>
        <location evidence="6">Cytoplasm</location>
    </subcellularLocation>
</comment>
<keyword evidence="1 6" id="KW-0963">Cytoplasm</keyword>
<feature type="region of interest" description="Sigma-70 factor domain-3" evidence="6">
    <location>
        <begin position="638"/>
        <end position="714"/>
    </location>
</feature>
<keyword evidence="11" id="KW-1185">Reference proteome</keyword>
<evidence type="ECO:0000256" key="7">
    <source>
        <dbReference type="SAM" id="MobiDB-lite"/>
    </source>
</evidence>
<dbReference type="GO" id="GO:0016987">
    <property type="term" value="F:sigma factor activity"/>
    <property type="evidence" value="ECO:0007669"/>
    <property type="project" value="UniProtKB-UniRule"/>
</dbReference>
<dbReference type="Proteomes" id="UP000613011">
    <property type="component" value="Unassembled WGS sequence"/>
</dbReference>
<gene>
    <name evidence="6 10" type="primary">rpoD</name>
    <name evidence="10" type="ORF">JI739_08205</name>
</gene>
<feature type="DNA-binding region" description="H-T-H motif" evidence="6">
    <location>
        <begin position="753"/>
        <end position="772"/>
    </location>
</feature>
<comment type="caution">
    <text evidence="10">The sequence shown here is derived from an EMBL/GenBank/DDBJ whole genome shotgun (WGS) entry which is preliminary data.</text>
</comment>
<dbReference type="NCBIfam" id="NF004208">
    <property type="entry name" value="PRK05658.1"/>
    <property type="match status" value="1"/>
</dbReference>
<comment type="function">
    <text evidence="6">Sigma factors are initiation factors that promote the attachment of RNA polymerase to specific initiation sites and are then released. This sigma factor is the primary sigma factor during exponential growth.</text>
</comment>
<dbReference type="Gene3D" id="1.10.220.120">
    <property type="entry name" value="Sigma-70 factor, region 1.1"/>
    <property type="match status" value="1"/>
</dbReference>
<dbReference type="Gene3D" id="1.10.10.10">
    <property type="entry name" value="Winged helix-like DNA-binding domain superfamily/Winged helix DNA-binding domain"/>
    <property type="match status" value="2"/>
</dbReference>
<dbReference type="PANTHER" id="PTHR30603:SF60">
    <property type="entry name" value="RNA POLYMERASE SIGMA FACTOR RPOD"/>
    <property type="match status" value="1"/>
</dbReference>
<dbReference type="NCBIfam" id="TIGR02937">
    <property type="entry name" value="sigma70-ECF"/>
    <property type="match status" value="1"/>
</dbReference>
<comment type="similarity">
    <text evidence="6">Belongs to the sigma-70 factor family. RpoD/SigA subfamily.</text>
</comment>
<accession>A0A936ZF01</accession>
<feature type="region of interest" description="Sigma-70 factor domain-2" evidence="6">
    <location>
        <begin position="559"/>
        <end position="629"/>
    </location>
</feature>
<dbReference type="PROSITE" id="PS00716">
    <property type="entry name" value="SIGMA70_2"/>
    <property type="match status" value="1"/>
</dbReference>
<evidence type="ECO:0000256" key="4">
    <source>
        <dbReference type="ARBA" id="ARBA00023125"/>
    </source>
</evidence>
<dbReference type="Pfam" id="PF04542">
    <property type="entry name" value="Sigma70_r2"/>
    <property type="match status" value="1"/>
</dbReference>
<dbReference type="NCBIfam" id="TIGR02393">
    <property type="entry name" value="RpoD_Cterm"/>
    <property type="match status" value="1"/>
</dbReference>
<evidence type="ECO:0000313" key="11">
    <source>
        <dbReference type="Proteomes" id="UP000613011"/>
    </source>
</evidence>
<feature type="compositionally biased region" description="Low complexity" evidence="7">
    <location>
        <begin position="92"/>
        <end position="105"/>
    </location>
</feature>
<dbReference type="Pfam" id="PF04546">
    <property type="entry name" value="Sigma70_ner"/>
    <property type="match status" value="1"/>
</dbReference>
<name>A0A936ZF01_9BURK</name>
<reference evidence="10" key="1">
    <citation type="submission" date="2021-01" db="EMBL/GenBank/DDBJ databases">
        <title>Ramlibacter sp. strain AW1 16S ribosomal RNA gene Genome sequencing and assembly.</title>
        <authorList>
            <person name="Kang M."/>
        </authorList>
    </citation>
    <scope>NUCLEOTIDE SEQUENCE</scope>
    <source>
        <strain evidence="10">AW1</strain>
    </source>
</reference>
<dbReference type="InterPro" id="IPR014284">
    <property type="entry name" value="RNA_pol_sigma-70_dom"/>
</dbReference>
<dbReference type="InterPro" id="IPR036388">
    <property type="entry name" value="WH-like_DNA-bd_sf"/>
</dbReference>
<feature type="region of interest" description="Disordered" evidence="7">
    <location>
        <begin position="1"/>
        <end position="131"/>
    </location>
</feature>
<dbReference type="CDD" id="cd06171">
    <property type="entry name" value="Sigma70_r4"/>
    <property type="match status" value="1"/>
</dbReference>
<evidence type="ECO:0000256" key="5">
    <source>
        <dbReference type="ARBA" id="ARBA00023163"/>
    </source>
</evidence>
<proteinExistence type="inferred from homology"/>
<dbReference type="FunFam" id="1.10.10.10:FF:000002">
    <property type="entry name" value="RNA polymerase sigma factor SigA"/>
    <property type="match status" value="1"/>
</dbReference>
<evidence type="ECO:0000256" key="2">
    <source>
        <dbReference type="ARBA" id="ARBA00023015"/>
    </source>
</evidence>
<evidence type="ECO:0000259" key="9">
    <source>
        <dbReference type="PROSITE" id="PS00716"/>
    </source>
</evidence>
<organism evidence="10 11">
    <name type="scientific">Ramlibacter aurantiacus</name>
    <dbReference type="NCBI Taxonomy" id="2801330"/>
    <lineage>
        <taxon>Bacteria</taxon>
        <taxon>Pseudomonadati</taxon>
        <taxon>Pseudomonadota</taxon>
        <taxon>Betaproteobacteria</taxon>
        <taxon>Burkholderiales</taxon>
        <taxon>Comamonadaceae</taxon>
        <taxon>Ramlibacter</taxon>
    </lineage>
</organism>
<dbReference type="InterPro" id="IPR007631">
    <property type="entry name" value="RNA_pol_sigma_70_non-ess"/>
</dbReference>
<keyword evidence="3 6" id="KW-0731">Sigma factor</keyword>
<dbReference type="InterPro" id="IPR013324">
    <property type="entry name" value="RNA_pol_sigma_r3/r4-like"/>
</dbReference>
<keyword evidence="4 6" id="KW-0238">DNA-binding</keyword>
<dbReference type="FunFam" id="1.10.10.10:FF:000004">
    <property type="entry name" value="RNA polymerase sigma factor SigA"/>
    <property type="match status" value="1"/>
</dbReference>
<evidence type="ECO:0000259" key="8">
    <source>
        <dbReference type="PROSITE" id="PS00715"/>
    </source>
</evidence>
<dbReference type="GO" id="GO:0003677">
    <property type="term" value="F:DNA binding"/>
    <property type="evidence" value="ECO:0007669"/>
    <property type="project" value="UniProtKB-UniRule"/>
</dbReference>
<dbReference type="RefSeq" id="WP_201683734.1">
    <property type="nucleotide sequence ID" value="NZ_JAEQNA010000002.1"/>
</dbReference>
<dbReference type="InterPro" id="IPR007127">
    <property type="entry name" value="RNA_pol_sigma_70_r1_1"/>
</dbReference>
<dbReference type="AlphaFoldDB" id="A0A936ZF01"/>
<dbReference type="EMBL" id="JAEQNA010000002">
    <property type="protein sequence ID" value="MBL0420324.1"/>
    <property type="molecule type" value="Genomic_DNA"/>
</dbReference>
<evidence type="ECO:0000313" key="10">
    <source>
        <dbReference type="EMBL" id="MBL0420324.1"/>
    </source>
</evidence>
<dbReference type="FunFam" id="1.10.601.10:FF:000002">
    <property type="entry name" value="RNA polymerase sigma factor RpoD"/>
    <property type="match status" value="1"/>
</dbReference>
<dbReference type="Pfam" id="PF04539">
    <property type="entry name" value="Sigma70_r3"/>
    <property type="match status" value="1"/>
</dbReference>
<dbReference type="GO" id="GO:0006352">
    <property type="term" value="P:DNA-templated transcription initiation"/>
    <property type="evidence" value="ECO:0007669"/>
    <property type="project" value="UniProtKB-UniRule"/>
</dbReference>
<feature type="compositionally biased region" description="Low complexity" evidence="7">
    <location>
        <begin position="115"/>
        <end position="124"/>
    </location>
</feature>
<dbReference type="PRINTS" id="PR00046">
    <property type="entry name" value="SIGMA70FCT"/>
</dbReference>
<feature type="short sequence motif" description="Interaction with polymerase core subunit RpoC" evidence="6">
    <location>
        <begin position="583"/>
        <end position="586"/>
    </location>
</feature>
<dbReference type="InterPro" id="IPR007627">
    <property type="entry name" value="RNA_pol_sigma70_r2"/>
</dbReference>
<dbReference type="HAMAP" id="MF_00963">
    <property type="entry name" value="Sigma70_RpoD_SigA"/>
    <property type="match status" value="1"/>
</dbReference>
<feature type="domain" description="RNA polymerase sigma-70" evidence="8">
    <location>
        <begin position="583"/>
        <end position="596"/>
    </location>
</feature>
<feature type="domain" description="RNA polymerase sigma-70" evidence="9">
    <location>
        <begin position="752"/>
        <end position="778"/>
    </location>
</feature>
<keyword evidence="5 6" id="KW-0804">Transcription</keyword>
<dbReference type="InterPro" id="IPR042189">
    <property type="entry name" value="RNA_pol_sigma_70_r1_1_sf"/>
</dbReference>
<dbReference type="InterPro" id="IPR007630">
    <property type="entry name" value="RNA_pol_sigma70_r4"/>
</dbReference>
<keyword evidence="2 6" id="KW-0805">Transcription regulation</keyword>
<dbReference type="InterPro" id="IPR012760">
    <property type="entry name" value="RNA_pol_sigma_RpoD_C"/>
</dbReference>
<dbReference type="SUPFAM" id="SSF88659">
    <property type="entry name" value="Sigma3 and sigma4 domains of RNA polymerase sigma factors"/>
    <property type="match status" value="2"/>
</dbReference>
<dbReference type="Gene3D" id="1.10.601.10">
    <property type="entry name" value="RNA Polymerase Primary Sigma Factor"/>
    <property type="match status" value="1"/>
</dbReference>
<dbReference type="SUPFAM" id="SSF88946">
    <property type="entry name" value="Sigma2 domain of RNA polymerase sigma factors"/>
    <property type="match status" value="1"/>
</dbReference>
<evidence type="ECO:0000256" key="6">
    <source>
        <dbReference type="HAMAP-Rule" id="MF_00963"/>
    </source>
</evidence>
<dbReference type="InterPro" id="IPR007624">
    <property type="entry name" value="RNA_pol_sigma70_r3"/>
</dbReference>
<comment type="subunit">
    <text evidence="6">Interacts transiently with the RNA polymerase catalytic core.</text>
</comment>
<feature type="compositionally biased region" description="Basic and acidic residues" evidence="7">
    <location>
        <begin position="28"/>
        <end position="39"/>
    </location>
</feature>
<evidence type="ECO:0000256" key="3">
    <source>
        <dbReference type="ARBA" id="ARBA00023082"/>
    </source>
</evidence>
<feature type="compositionally biased region" description="Basic and acidic residues" evidence="7">
    <location>
        <begin position="58"/>
        <end position="71"/>
    </location>
</feature>
<dbReference type="Pfam" id="PF00140">
    <property type="entry name" value="Sigma70_r1_2"/>
    <property type="match status" value="1"/>
</dbReference>
<dbReference type="PROSITE" id="PS00715">
    <property type="entry name" value="SIGMA70_1"/>
    <property type="match status" value="1"/>
</dbReference>
<dbReference type="GO" id="GO:0005737">
    <property type="term" value="C:cytoplasm"/>
    <property type="evidence" value="ECO:0007669"/>
    <property type="project" value="UniProtKB-SubCell"/>
</dbReference>